<dbReference type="EMBL" id="CP001197">
    <property type="protein sequence ID" value="ACL09372.1"/>
    <property type="molecule type" value="Genomic_DNA"/>
</dbReference>
<dbReference type="HOGENOM" id="CLU_1025760_0_0_7"/>
<dbReference type="OrthoDB" id="5470842at2"/>
<accession>B8DMT2</accession>
<dbReference type="KEGG" id="dvm:DvMF_2431"/>
<dbReference type="AlphaFoldDB" id="B8DMT2"/>
<evidence type="ECO:0000256" key="1">
    <source>
        <dbReference type="SAM" id="MobiDB-lite"/>
    </source>
</evidence>
<dbReference type="STRING" id="883.DvMF_2431"/>
<name>B8DMT2_NITV9</name>
<gene>
    <name evidence="2" type="ordered locus">DvMF_2431</name>
</gene>
<protein>
    <submittedName>
        <fullName evidence="2">Uncharacterized protein</fullName>
    </submittedName>
</protein>
<evidence type="ECO:0000313" key="2">
    <source>
        <dbReference type="EMBL" id="ACL09372.1"/>
    </source>
</evidence>
<feature type="compositionally biased region" description="Low complexity" evidence="1">
    <location>
        <begin position="161"/>
        <end position="174"/>
    </location>
</feature>
<feature type="region of interest" description="Disordered" evidence="1">
    <location>
        <begin position="46"/>
        <end position="196"/>
    </location>
</feature>
<sequence length="257" mass="25379">MDIAGIGASPSRLLEALEKLGVSQGAELRSPGGPSGMPDAELVRAFLEALEGPGAGPSEGQGGDAATGGQPFAESGAGQGGQLGQPAVPGAEGPASPGGPEGPTGVADPDAAVRLDDAGSAIRPVDDPSRAASPDGARGVPERIDGVQDAPPAEAGGLRDGAGQVERAGQAEQAEQAERAGTSGPEAARGADAPATPDAQLREVAQLLERVAGGQATPTELYRLQYMVGMLRVQASSGVQVSQQGSQGMEALLRQQG</sequence>
<proteinExistence type="predicted"/>
<feature type="compositionally biased region" description="Gly residues" evidence="1">
    <location>
        <begin position="53"/>
        <end position="66"/>
    </location>
</feature>
<dbReference type="eggNOG" id="ENOG5032MKI">
    <property type="taxonomic scope" value="Bacteria"/>
</dbReference>
<organism evidence="2">
    <name type="scientific">Nitratidesulfovibrio vulgaris (strain DSM 19637 / Miyazaki F)</name>
    <name type="common">Desulfovibrio vulgaris</name>
    <dbReference type="NCBI Taxonomy" id="883"/>
    <lineage>
        <taxon>Bacteria</taxon>
        <taxon>Pseudomonadati</taxon>
        <taxon>Thermodesulfobacteriota</taxon>
        <taxon>Desulfovibrionia</taxon>
        <taxon>Desulfovibrionales</taxon>
        <taxon>Desulfovibrionaceae</taxon>
        <taxon>Nitratidesulfovibrio</taxon>
    </lineage>
</organism>
<feature type="compositionally biased region" description="Low complexity" evidence="1">
    <location>
        <begin position="84"/>
        <end position="95"/>
    </location>
</feature>
<reference evidence="2" key="1">
    <citation type="submission" date="2008-10" db="EMBL/GenBank/DDBJ databases">
        <title>Complete sequence of Desulfovibrio vulgaris str. 'Miyazaki F'.</title>
        <authorList>
            <person name="Lucas S."/>
            <person name="Copeland A."/>
            <person name="Lapidus A."/>
            <person name="Glavina del Rio T."/>
            <person name="Dalin E."/>
            <person name="Tice H."/>
            <person name="Bruce D."/>
            <person name="Goodwin L."/>
            <person name="Pitluck S."/>
            <person name="Sims D."/>
            <person name="Brettin T."/>
            <person name="Detter J.C."/>
            <person name="Han C."/>
            <person name="Larimer F."/>
            <person name="Land M."/>
            <person name="Hauser L."/>
            <person name="Kyrpides N."/>
            <person name="Mikhailova N."/>
            <person name="Hazen T.C."/>
            <person name="Richardson P."/>
        </authorList>
    </citation>
    <scope>NUCLEOTIDE SEQUENCE</scope>
    <source>
        <strain evidence="2">Miyazaki F</strain>
    </source>
</reference>